<dbReference type="InterPro" id="IPR012675">
    <property type="entry name" value="Beta-grasp_dom_sf"/>
</dbReference>
<evidence type="ECO:0000256" key="5">
    <source>
        <dbReference type="ARBA" id="ARBA00022723"/>
    </source>
</evidence>
<feature type="binding site" evidence="13">
    <location>
        <position position="441"/>
    </location>
    <ligand>
        <name>Zn(2+)</name>
        <dbReference type="ChEBI" id="CHEBI:29105"/>
        <note>catalytic</note>
    </ligand>
</feature>
<dbReference type="SMART" id="SM00863">
    <property type="entry name" value="tRNA_SAD"/>
    <property type="match status" value="1"/>
</dbReference>
<evidence type="ECO:0000259" key="14">
    <source>
        <dbReference type="PROSITE" id="PS50862"/>
    </source>
</evidence>
<evidence type="ECO:0000256" key="10">
    <source>
        <dbReference type="ARBA" id="ARBA00022917"/>
    </source>
</evidence>
<proteinExistence type="inferred from homology"/>
<feature type="domain" description="Aminoacyl-transfer RNA synthetases class-II family profile" evidence="14">
    <location>
        <begin position="320"/>
        <end position="596"/>
    </location>
</feature>
<dbReference type="SUPFAM" id="SSF81271">
    <property type="entry name" value="TGS-like"/>
    <property type="match status" value="1"/>
</dbReference>
<dbReference type="InterPro" id="IPR018163">
    <property type="entry name" value="Thr/Ala-tRNA-synth_IIc_edit"/>
</dbReference>
<comment type="subunit">
    <text evidence="13">Homodimer.</text>
</comment>
<feature type="binding site" evidence="13">
    <location>
        <position position="573"/>
    </location>
    <ligand>
        <name>Zn(2+)</name>
        <dbReference type="ChEBI" id="CHEBI:29105"/>
        <note>catalytic</note>
    </ligand>
</feature>
<comment type="subcellular location">
    <subcellularLocation>
        <location evidence="13">Cytoplasm</location>
    </subcellularLocation>
</comment>
<dbReference type="InterPro" id="IPR012676">
    <property type="entry name" value="TGS-like"/>
</dbReference>
<dbReference type="PRINTS" id="PR01047">
    <property type="entry name" value="TRNASYNTHTHR"/>
</dbReference>
<dbReference type="GO" id="GO:0005737">
    <property type="term" value="C:cytoplasm"/>
    <property type="evidence" value="ECO:0007669"/>
    <property type="project" value="UniProtKB-SubCell"/>
</dbReference>
<dbReference type="eggNOG" id="COG0441">
    <property type="taxonomic scope" value="Bacteria"/>
</dbReference>
<evidence type="ECO:0000256" key="8">
    <source>
        <dbReference type="ARBA" id="ARBA00022840"/>
    </source>
</evidence>
<dbReference type="AlphaFoldDB" id="U2KN72"/>
<keyword evidence="9 13" id="KW-0694">RNA-binding</keyword>
<evidence type="ECO:0000313" key="16">
    <source>
        <dbReference type="EMBL" id="ERJ93510.1"/>
    </source>
</evidence>
<keyword evidence="8 13" id="KW-0067">ATP-binding</keyword>
<feature type="domain" description="TGS" evidence="15">
    <location>
        <begin position="51"/>
        <end position="112"/>
    </location>
</feature>
<dbReference type="InterPro" id="IPR002314">
    <property type="entry name" value="aa-tRNA-synt_IIb"/>
</dbReference>
<dbReference type="GO" id="GO:0000049">
    <property type="term" value="F:tRNA binding"/>
    <property type="evidence" value="ECO:0007669"/>
    <property type="project" value="UniProtKB-KW"/>
</dbReference>
<dbReference type="HOGENOM" id="CLU_008554_0_1_9"/>
<gene>
    <name evidence="13" type="primary">thrS</name>
    <name evidence="16" type="ORF">RUMCAL_02270</name>
</gene>
<keyword evidence="3 13" id="KW-0820">tRNA-binding</keyword>
<dbReference type="InterPro" id="IPR045864">
    <property type="entry name" value="aa-tRNA-synth_II/BPL/LPL"/>
</dbReference>
<dbReference type="Gene3D" id="3.30.54.20">
    <property type="match status" value="1"/>
</dbReference>
<dbReference type="InterPro" id="IPR004095">
    <property type="entry name" value="TGS"/>
</dbReference>
<comment type="similarity">
    <text evidence="1 13">Belongs to the class-II aminoacyl-tRNA synthetase family.</text>
</comment>
<dbReference type="GO" id="GO:0005524">
    <property type="term" value="F:ATP binding"/>
    <property type="evidence" value="ECO:0007669"/>
    <property type="project" value="UniProtKB-UniRule"/>
</dbReference>
<evidence type="ECO:0000256" key="4">
    <source>
        <dbReference type="ARBA" id="ARBA00022598"/>
    </source>
</evidence>
<dbReference type="GO" id="GO:0016740">
    <property type="term" value="F:transferase activity"/>
    <property type="evidence" value="ECO:0007669"/>
    <property type="project" value="UniProtKB-ARBA"/>
</dbReference>
<dbReference type="SUPFAM" id="SSF55186">
    <property type="entry name" value="ThrRS/AlaRS common domain"/>
    <property type="match status" value="1"/>
</dbReference>
<keyword evidence="6 13" id="KW-0547">Nucleotide-binding</keyword>
<evidence type="ECO:0000256" key="12">
    <source>
        <dbReference type="ARBA" id="ARBA00049515"/>
    </source>
</evidence>
<dbReference type="GO" id="GO:0006435">
    <property type="term" value="P:threonyl-tRNA aminoacylation"/>
    <property type="evidence" value="ECO:0007669"/>
    <property type="project" value="UniProtKB-UniRule"/>
</dbReference>
<dbReference type="FunFam" id="3.40.50.800:FF:000001">
    <property type="entry name" value="Threonine--tRNA ligase"/>
    <property type="match status" value="1"/>
</dbReference>
<dbReference type="Pfam" id="PF00587">
    <property type="entry name" value="tRNA-synt_2b"/>
    <property type="match status" value="1"/>
</dbReference>
<dbReference type="PANTHER" id="PTHR11451:SF56">
    <property type="entry name" value="THREONINE--TRNA LIGASE 1"/>
    <property type="match status" value="1"/>
</dbReference>
<dbReference type="GO" id="GO:0140096">
    <property type="term" value="F:catalytic activity, acting on a protein"/>
    <property type="evidence" value="ECO:0007669"/>
    <property type="project" value="UniProtKB-ARBA"/>
</dbReference>
<comment type="caution">
    <text evidence="16">The sequence shown here is derived from an EMBL/GenBank/DDBJ whole genome shotgun (WGS) entry which is preliminary data.</text>
</comment>
<dbReference type="InterPro" id="IPR002320">
    <property type="entry name" value="Thr-tRNA-ligase_IIa"/>
</dbReference>
<keyword evidence="4 13" id="KW-0436">Ligase</keyword>
<dbReference type="GO" id="GO:0004829">
    <property type="term" value="F:threonine-tRNA ligase activity"/>
    <property type="evidence" value="ECO:0007669"/>
    <property type="project" value="UniProtKB-UniRule"/>
</dbReference>
<dbReference type="CDD" id="cd00860">
    <property type="entry name" value="ThrRS_anticodon"/>
    <property type="match status" value="1"/>
</dbReference>
<dbReference type="Pfam" id="PF07973">
    <property type="entry name" value="tRNA_SAD"/>
    <property type="match status" value="1"/>
</dbReference>
<reference evidence="16 17" key="1">
    <citation type="submission" date="2013-07" db="EMBL/GenBank/DDBJ databases">
        <authorList>
            <person name="Weinstock G."/>
            <person name="Sodergren E."/>
            <person name="Wylie T."/>
            <person name="Fulton L."/>
            <person name="Fulton R."/>
            <person name="Fronick C."/>
            <person name="O'Laughlin M."/>
            <person name="Godfrey J."/>
            <person name="Miner T."/>
            <person name="Herter B."/>
            <person name="Appelbaum E."/>
            <person name="Cordes M."/>
            <person name="Lek S."/>
            <person name="Wollam A."/>
            <person name="Pepin K.H."/>
            <person name="Palsikar V.B."/>
            <person name="Mitreva M."/>
            <person name="Wilson R.K."/>
        </authorList>
    </citation>
    <scope>NUCLEOTIDE SEQUENCE [LARGE SCALE GENOMIC DNA]</scope>
    <source>
        <strain evidence="16 17">ATCC 27760</strain>
    </source>
</reference>
<dbReference type="PATRIC" id="fig|411473.3.peg.1881"/>
<name>U2KN72_9FIRM</name>
<dbReference type="CDD" id="cd01667">
    <property type="entry name" value="TGS_ThrRS"/>
    <property type="match status" value="1"/>
</dbReference>
<dbReference type="InterPro" id="IPR006195">
    <property type="entry name" value="aa-tRNA-synth_II"/>
</dbReference>
<evidence type="ECO:0000256" key="9">
    <source>
        <dbReference type="ARBA" id="ARBA00022884"/>
    </source>
</evidence>
<dbReference type="Pfam" id="PF03129">
    <property type="entry name" value="HGTP_anticodon"/>
    <property type="match status" value="1"/>
</dbReference>
<evidence type="ECO:0000256" key="7">
    <source>
        <dbReference type="ARBA" id="ARBA00022833"/>
    </source>
</evidence>
<dbReference type="FunFam" id="3.30.980.10:FF:000005">
    <property type="entry name" value="Threonyl-tRNA synthetase, mitochondrial"/>
    <property type="match status" value="1"/>
</dbReference>
<protein>
    <recommendedName>
        <fullName evidence="13">Threonine--tRNA ligase</fullName>
        <ecNumber evidence="13">6.1.1.3</ecNumber>
    </recommendedName>
    <alternativeName>
        <fullName evidence="13">Threonyl-tRNA synthetase</fullName>
        <shortName evidence="13">ThrRS</shortName>
    </alternativeName>
</protein>
<keyword evidence="11 13" id="KW-0030">Aminoacyl-tRNA synthetase</keyword>
<evidence type="ECO:0000256" key="3">
    <source>
        <dbReference type="ARBA" id="ARBA00022555"/>
    </source>
</evidence>
<dbReference type="InterPro" id="IPR036621">
    <property type="entry name" value="Anticodon-bd_dom_sf"/>
</dbReference>
<dbReference type="PANTHER" id="PTHR11451">
    <property type="entry name" value="THREONINE-TRNA LIGASE"/>
    <property type="match status" value="1"/>
</dbReference>
<dbReference type="EC" id="6.1.1.3" evidence="13"/>
<dbReference type="STRING" id="411473.RUMCAL_02270"/>
<dbReference type="PROSITE" id="PS50862">
    <property type="entry name" value="AA_TRNA_LIGASE_II"/>
    <property type="match status" value="1"/>
</dbReference>
<evidence type="ECO:0000256" key="11">
    <source>
        <dbReference type="ARBA" id="ARBA00023146"/>
    </source>
</evidence>
<keyword evidence="17" id="KW-1185">Reference proteome</keyword>
<dbReference type="InterPro" id="IPR004154">
    <property type="entry name" value="Anticodon-bd"/>
</dbReference>
<dbReference type="HAMAP" id="MF_00184">
    <property type="entry name" value="Thr_tRNA_synth"/>
    <property type="match status" value="1"/>
</dbReference>
<dbReference type="InterPro" id="IPR047246">
    <property type="entry name" value="ThrRS_anticodon"/>
</dbReference>
<dbReference type="SUPFAM" id="SSF52954">
    <property type="entry name" value="Class II aaRS ABD-related"/>
    <property type="match status" value="1"/>
</dbReference>
<comment type="cofactor">
    <cofactor evidence="13">
        <name>Zn(2+)</name>
        <dbReference type="ChEBI" id="CHEBI:29105"/>
    </cofactor>
    <text evidence="13">Binds 1 zinc ion per subunit.</text>
</comment>
<dbReference type="Gene3D" id="3.30.930.10">
    <property type="entry name" value="Bira Bifunctional Protein, Domain 2"/>
    <property type="match status" value="1"/>
</dbReference>
<dbReference type="GO" id="GO:0046872">
    <property type="term" value="F:metal ion binding"/>
    <property type="evidence" value="ECO:0007669"/>
    <property type="project" value="UniProtKB-KW"/>
</dbReference>
<keyword evidence="5 13" id="KW-0479">Metal-binding</keyword>
<accession>U2KN72</accession>
<evidence type="ECO:0000256" key="2">
    <source>
        <dbReference type="ARBA" id="ARBA00022490"/>
    </source>
</evidence>
<comment type="caution">
    <text evidence="13">Lacks conserved residue(s) required for the propagation of feature annotation.</text>
</comment>
<comment type="catalytic activity">
    <reaction evidence="12 13">
        <text>tRNA(Thr) + L-threonine + ATP = L-threonyl-tRNA(Thr) + AMP + diphosphate + H(+)</text>
        <dbReference type="Rhea" id="RHEA:24624"/>
        <dbReference type="Rhea" id="RHEA-COMP:9670"/>
        <dbReference type="Rhea" id="RHEA-COMP:9704"/>
        <dbReference type="ChEBI" id="CHEBI:15378"/>
        <dbReference type="ChEBI" id="CHEBI:30616"/>
        <dbReference type="ChEBI" id="CHEBI:33019"/>
        <dbReference type="ChEBI" id="CHEBI:57926"/>
        <dbReference type="ChEBI" id="CHEBI:78442"/>
        <dbReference type="ChEBI" id="CHEBI:78534"/>
        <dbReference type="ChEBI" id="CHEBI:456215"/>
        <dbReference type="EC" id="6.1.1.3"/>
    </reaction>
</comment>
<keyword evidence="7 13" id="KW-0862">Zinc</keyword>
<dbReference type="PROSITE" id="PS51880">
    <property type="entry name" value="TGS"/>
    <property type="match status" value="1"/>
</dbReference>
<evidence type="ECO:0000256" key="6">
    <source>
        <dbReference type="ARBA" id="ARBA00022741"/>
    </source>
</evidence>
<dbReference type="Gene3D" id="3.10.20.30">
    <property type="match status" value="1"/>
</dbReference>
<keyword evidence="10 13" id="KW-0648">Protein biosynthesis</keyword>
<organism evidence="16 17">
    <name type="scientific">Ruminococcus callidus ATCC 27760</name>
    <dbReference type="NCBI Taxonomy" id="411473"/>
    <lineage>
        <taxon>Bacteria</taxon>
        <taxon>Bacillati</taxon>
        <taxon>Bacillota</taxon>
        <taxon>Clostridia</taxon>
        <taxon>Eubacteriales</taxon>
        <taxon>Oscillospiraceae</taxon>
        <taxon>Ruminococcus</taxon>
    </lineage>
</organism>
<dbReference type="FunFam" id="3.30.930.10:FF:000002">
    <property type="entry name" value="Threonine--tRNA ligase"/>
    <property type="match status" value="1"/>
</dbReference>
<keyword evidence="2 13" id="KW-0963">Cytoplasm</keyword>
<dbReference type="Gene3D" id="3.30.980.10">
    <property type="entry name" value="Threonyl-trna Synthetase, Chain A, domain 2"/>
    <property type="match status" value="1"/>
</dbReference>
<dbReference type="EMBL" id="AWVF01000279">
    <property type="protein sequence ID" value="ERJ93510.1"/>
    <property type="molecule type" value="Genomic_DNA"/>
</dbReference>
<sequence length="699" mass="80316">MKQGWNHDRFFIVPCTVLYCVRDFLHLLWEMPHTARLTCRAFPAFWKGRWIMIKLTLKDGSIRELEAPTAAAEVIKGIGMGLYKASCCVKLDGEVCDLRTVIDHDCTFEVMTFDSEEGKKTFWHTASHVLAQAVKHLYPEAKLAIGPAIDTGFYYDFDVEHPFSQEELTKIEAEMKKIVKANEKLEQFYLSPEEAVAKLKGMDEPYKVELCEEHAGNGEPISFYQQGDFTDLCAGPHLMSTGTIKAFKLLSCTGAYWRGSEKNKMLSRVYAVAFPKASMLEEHLAKLEEAKKRDHNKLGRELEYFTTVDVIGQGLPVLLPKGARVVQLLQRWVEDVEQAHGCLLTKTPLLAKRELYKISGHWDHYLDGMFVLGDPHDETKDCFALRPMTCPFQYQVYLNRQRSYRDLPMRLTETSTLFRNEDSGEMHGLIRVRQFTISEGHYILRPDQLEDEFKNCLQLAKYFLDTVGLLDDCTFRFSQWDPANPGNKYEGTPEQWEEAQRVMGNILDHLGVKYEIGIDEAAFYGPKLDIQYKNVFGKEDTLVTIQIDMLLAERFGMYYKDKDGQKKLPYIIHRTSLGCYERTLAYMIEHFGGAMPLWIAPEQVRLVPIADRHLDFAYEVKKELEAAGLRVEVDSRAEKVGWKIRQATMEKVPYMLTVGDKECEEKTVAVRKRNGEDLGSMTVAELTAKLVEEVRTKQK</sequence>
<evidence type="ECO:0000256" key="1">
    <source>
        <dbReference type="ARBA" id="ARBA00008226"/>
    </source>
</evidence>
<dbReference type="Proteomes" id="UP000016662">
    <property type="component" value="Unassembled WGS sequence"/>
</dbReference>
<evidence type="ECO:0000256" key="13">
    <source>
        <dbReference type="HAMAP-Rule" id="MF_00184"/>
    </source>
</evidence>
<evidence type="ECO:0000313" key="17">
    <source>
        <dbReference type="Proteomes" id="UP000016662"/>
    </source>
</evidence>
<feature type="binding site" evidence="13">
    <location>
        <position position="390"/>
    </location>
    <ligand>
        <name>Zn(2+)</name>
        <dbReference type="ChEBI" id="CHEBI:29105"/>
        <note>catalytic</note>
    </ligand>
</feature>
<evidence type="ECO:0000259" key="15">
    <source>
        <dbReference type="PROSITE" id="PS51880"/>
    </source>
</evidence>
<dbReference type="NCBIfam" id="TIGR00418">
    <property type="entry name" value="thrS"/>
    <property type="match status" value="1"/>
</dbReference>
<dbReference type="Gene3D" id="3.40.50.800">
    <property type="entry name" value="Anticodon-binding domain"/>
    <property type="match status" value="1"/>
</dbReference>
<dbReference type="SUPFAM" id="SSF55681">
    <property type="entry name" value="Class II aaRS and biotin synthetases"/>
    <property type="match status" value="1"/>
</dbReference>
<dbReference type="InterPro" id="IPR012947">
    <property type="entry name" value="tRNA_SAD"/>
</dbReference>